<evidence type="ECO:0000313" key="4">
    <source>
        <dbReference type="Proteomes" id="UP000321393"/>
    </source>
</evidence>
<keyword evidence="3" id="KW-0808">Transferase</keyword>
<dbReference type="Proteomes" id="UP000321947">
    <property type="component" value="Unassembled WGS sequence"/>
</dbReference>
<evidence type="ECO:0000313" key="3">
    <source>
        <dbReference type="EMBL" id="TYK22499.1"/>
    </source>
</evidence>
<dbReference type="InterPro" id="IPR036038">
    <property type="entry name" value="Aminotransferase-like"/>
</dbReference>
<comment type="similarity">
    <text evidence="1">Belongs to the class-IV pyridoxal-phosphate-dependent aminotransferase family.</text>
</comment>
<reference evidence="4 5" key="1">
    <citation type="submission" date="2019-08" db="EMBL/GenBank/DDBJ databases">
        <title>Draft genome sequences of two oriental melons (Cucumis melo L. var makuwa).</title>
        <authorList>
            <person name="Kwon S.-Y."/>
        </authorList>
    </citation>
    <scope>NUCLEOTIDE SEQUENCE [LARGE SCALE GENOMIC DNA]</scope>
    <source>
        <strain evidence="5">cv. Chang Bougi</strain>
        <strain evidence="4">cv. SW 3</strain>
        <tissue evidence="3">Leaf</tissue>
    </source>
</reference>
<dbReference type="EMBL" id="SSTD01004977">
    <property type="protein sequence ID" value="TYK22499.1"/>
    <property type="molecule type" value="Genomic_DNA"/>
</dbReference>
<dbReference type="PANTHER" id="PTHR42743:SF11">
    <property type="entry name" value="AMINODEOXYCHORISMATE LYASE"/>
    <property type="match status" value="1"/>
</dbReference>
<dbReference type="OrthoDB" id="10503669at2759"/>
<evidence type="ECO:0000256" key="1">
    <source>
        <dbReference type="ARBA" id="ARBA00009320"/>
    </source>
</evidence>
<organism evidence="3 5">
    <name type="scientific">Cucumis melo var. makuwa</name>
    <name type="common">Oriental melon</name>
    <dbReference type="NCBI Taxonomy" id="1194695"/>
    <lineage>
        <taxon>Eukaryota</taxon>
        <taxon>Viridiplantae</taxon>
        <taxon>Streptophyta</taxon>
        <taxon>Embryophyta</taxon>
        <taxon>Tracheophyta</taxon>
        <taxon>Spermatophyta</taxon>
        <taxon>Magnoliopsida</taxon>
        <taxon>eudicotyledons</taxon>
        <taxon>Gunneridae</taxon>
        <taxon>Pentapetalae</taxon>
        <taxon>rosids</taxon>
        <taxon>fabids</taxon>
        <taxon>Cucurbitales</taxon>
        <taxon>Cucurbitaceae</taxon>
        <taxon>Benincaseae</taxon>
        <taxon>Cucumis</taxon>
    </lineage>
</organism>
<evidence type="ECO:0000313" key="5">
    <source>
        <dbReference type="Proteomes" id="UP000321947"/>
    </source>
</evidence>
<gene>
    <name evidence="3" type="ORF">E5676_scaffold19523G00470</name>
    <name evidence="2" type="ORF">E6C27_scaffold409G00490</name>
</gene>
<keyword evidence="3" id="KW-0032">Aminotransferase</keyword>
<dbReference type="PANTHER" id="PTHR42743">
    <property type="entry name" value="AMINO-ACID AMINOTRANSFERASE"/>
    <property type="match status" value="1"/>
</dbReference>
<dbReference type="AlphaFoldDB" id="A0A5D3DGU8"/>
<accession>A0A5D3DGU8</accession>
<dbReference type="InterPro" id="IPR050571">
    <property type="entry name" value="Class-IV_PLP-Dep_Aminotrnsfr"/>
</dbReference>
<protein>
    <submittedName>
        <fullName evidence="3">Branched-chain-amino-acid aminotransferase-like protein 1</fullName>
    </submittedName>
</protein>
<proteinExistence type="inferred from homology"/>
<dbReference type="Proteomes" id="UP000321393">
    <property type="component" value="Unassembled WGS sequence"/>
</dbReference>
<evidence type="ECO:0000313" key="2">
    <source>
        <dbReference type="EMBL" id="KAA0058352.1"/>
    </source>
</evidence>
<comment type="caution">
    <text evidence="3">The sequence shown here is derived from an EMBL/GenBank/DDBJ whole genome shotgun (WGS) entry which is preliminary data.</text>
</comment>
<dbReference type="STRING" id="1194695.A0A5D3DGU8"/>
<dbReference type="GO" id="GO:0019752">
    <property type="term" value="P:carboxylic acid metabolic process"/>
    <property type="evidence" value="ECO:0007669"/>
    <property type="project" value="TreeGrafter"/>
</dbReference>
<dbReference type="EMBL" id="SSTE01006781">
    <property type="protein sequence ID" value="KAA0058352.1"/>
    <property type="molecule type" value="Genomic_DNA"/>
</dbReference>
<dbReference type="SUPFAM" id="SSF56752">
    <property type="entry name" value="D-aminoacid aminotransferase-like PLP-dependent enzymes"/>
    <property type="match status" value="1"/>
</dbReference>
<dbReference type="GO" id="GO:0008483">
    <property type="term" value="F:transaminase activity"/>
    <property type="evidence" value="ECO:0007669"/>
    <property type="project" value="UniProtKB-KW"/>
</dbReference>
<name>A0A5D3DGU8_CUCMM</name>
<sequence>MFGIKGDLLDVVVPPLIESITDGTLVKSLKMLAEWKPPVYDNSSGITLVTVTTRRNSPNIEGNNANAGDAIMLDKDGFVSETNAPNIVLSISRK</sequence>